<evidence type="ECO:0000259" key="3">
    <source>
        <dbReference type="SMART" id="SM00829"/>
    </source>
</evidence>
<accession>A0A368VIB4</accession>
<dbReference type="GO" id="GO:0035925">
    <property type="term" value="F:mRNA 3'-UTR AU-rich region binding"/>
    <property type="evidence" value="ECO:0007669"/>
    <property type="project" value="TreeGrafter"/>
</dbReference>
<proteinExistence type="predicted"/>
<organism evidence="4 5">
    <name type="scientific">Halopolyspora algeriensis</name>
    <dbReference type="NCBI Taxonomy" id="1500506"/>
    <lineage>
        <taxon>Bacteria</taxon>
        <taxon>Bacillati</taxon>
        <taxon>Actinomycetota</taxon>
        <taxon>Actinomycetes</taxon>
        <taxon>Actinomycetes incertae sedis</taxon>
        <taxon>Halopolyspora</taxon>
    </lineage>
</organism>
<dbReference type="SUPFAM" id="SSF50129">
    <property type="entry name" value="GroES-like"/>
    <property type="match status" value="1"/>
</dbReference>
<dbReference type="InterPro" id="IPR013154">
    <property type="entry name" value="ADH-like_N"/>
</dbReference>
<dbReference type="InterPro" id="IPR013149">
    <property type="entry name" value="ADH-like_C"/>
</dbReference>
<dbReference type="PROSITE" id="PS01162">
    <property type="entry name" value="QOR_ZETA_CRYSTAL"/>
    <property type="match status" value="1"/>
</dbReference>
<dbReference type="SMART" id="SM00829">
    <property type="entry name" value="PKS_ER"/>
    <property type="match status" value="1"/>
</dbReference>
<keyword evidence="2" id="KW-0560">Oxidoreductase</keyword>
<dbReference type="SUPFAM" id="SSF51735">
    <property type="entry name" value="NAD(P)-binding Rossmann-fold domains"/>
    <property type="match status" value="1"/>
</dbReference>
<dbReference type="Gene3D" id="3.40.50.720">
    <property type="entry name" value="NAD(P)-binding Rossmann-like Domain"/>
    <property type="match status" value="1"/>
</dbReference>
<feature type="domain" description="Enoyl reductase (ER)" evidence="3">
    <location>
        <begin position="10"/>
        <end position="320"/>
    </location>
</feature>
<dbReference type="InterPro" id="IPR020843">
    <property type="entry name" value="ER"/>
</dbReference>
<dbReference type="PANTHER" id="PTHR48106:SF13">
    <property type="entry name" value="QUINONE OXIDOREDUCTASE-RELATED"/>
    <property type="match status" value="1"/>
</dbReference>
<protein>
    <submittedName>
        <fullName evidence="4">NADPH2:quinone reductase</fullName>
    </submittedName>
</protein>
<evidence type="ECO:0000313" key="5">
    <source>
        <dbReference type="Proteomes" id="UP000253495"/>
    </source>
</evidence>
<evidence type="ECO:0000256" key="1">
    <source>
        <dbReference type="ARBA" id="ARBA00022857"/>
    </source>
</evidence>
<dbReference type="Pfam" id="PF08240">
    <property type="entry name" value="ADH_N"/>
    <property type="match status" value="1"/>
</dbReference>
<dbReference type="PANTHER" id="PTHR48106">
    <property type="entry name" value="QUINONE OXIDOREDUCTASE PIG3-RELATED"/>
    <property type="match status" value="1"/>
</dbReference>
<sequence>MRAIRVQANGGPEVLEPAEVEDPSPAAHEVLVEVAACGVNFIDTYQRSGVYTVTLPFTPGSEGAGTVREVGSQVSGFSPGDRVAWAMAPGSYADRAAVPADKAVRIPDGIDDRTAAATMLQGMTAHYLVSSTHPVRTGDTALVHAAAGGMGLLLTQLVKARGGNVIGTVSTAEKEELAREAGADEVIRYTEADVAEQVRDLTDDRGVDVAYDGVGKSTFEASLDSLRPRGMLALFGAASGPVPPVDPQRLNSAGSVFLTRPTLAHHILTREELDWRASEIFEAITRDELSIRIGGSYPLAEARRAHEDLEGRRTTGKLLLEP</sequence>
<evidence type="ECO:0000256" key="2">
    <source>
        <dbReference type="ARBA" id="ARBA00023002"/>
    </source>
</evidence>
<dbReference type="GO" id="GO:0003960">
    <property type="term" value="F:quinone reductase (NADPH) activity"/>
    <property type="evidence" value="ECO:0007669"/>
    <property type="project" value="InterPro"/>
</dbReference>
<dbReference type="FunFam" id="3.40.50.720:FF:000053">
    <property type="entry name" value="Quinone oxidoreductase 1"/>
    <property type="match status" value="1"/>
</dbReference>
<comment type="caution">
    <text evidence="4">The sequence shown here is derived from an EMBL/GenBank/DDBJ whole genome shotgun (WGS) entry which is preliminary data.</text>
</comment>
<evidence type="ECO:0000313" key="4">
    <source>
        <dbReference type="EMBL" id="RCW40404.1"/>
    </source>
</evidence>
<keyword evidence="5" id="KW-1185">Reference proteome</keyword>
<dbReference type="GO" id="GO:0005829">
    <property type="term" value="C:cytosol"/>
    <property type="evidence" value="ECO:0007669"/>
    <property type="project" value="TreeGrafter"/>
</dbReference>
<dbReference type="OrthoDB" id="9805883at2"/>
<name>A0A368VIB4_9ACTN</name>
<dbReference type="GO" id="GO:0008270">
    <property type="term" value="F:zinc ion binding"/>
    <property type="evidence" value="ECO:0007669"/>
    <property type="project" value="InterPro"/>
</dbReference>
<dbReference type="AlphaFoldDB" id="A0A368VIB4"/>
<dbReference type="RefSeq" id="WP_114454118.1">
    <property type="nucleotide sequence ID" value="NZ_QPJC01000011.1"/>
</dbReference>
<dbReference type="Proteomes" id="UP000253495">
    <property type="component" value="Unassembled WGS sequence"/>
</dbReference>
<dbReference type="GO" id="GO:0070402">
    <property type="term" value="F:NADPH binding"/>
    <property type="evidence" value="ECO:0007669"/>
    <property type="project" value="TreeGrafter"/>
</dbReference>
<dbReference type="InterPro" id="IPR002364">
    <property type="entry name" value="Quin_OxRdtase/zeta-crystal_CS"/>
</dbReference>
<dbReference type="CDD" id="cd05286">
    <property type="entry name" value="QOR2"/>
    <property type="match status" value="1"/>
</dbReference>
<reference evidence="4 5" key="1">
    <citation type="submission" date="2018-07" db="EMBL/GenBank/DDBJ databases">
        <title>Genomic Encyclopedia of Type Strains, Phase III (KMG-III): the genomes of soil and plant-associated and newly described type strains.</title>
        <authorList>
            <person name="Whitman W."/>
        </authorList>
    </citation>
    <scope>NUCLEOTIDE SEQUENCE [LARGE SCALE GENOMIC DNA]</scope>
    <source>
        <strain evidence="4 5">CECT 8575</strain>
    </source>
</reference>
<gene>
    <name evidence="4" type="ORF">DFQ14_11153</name>
</gene>
<dbReference type="Gene3D" id="3.90.180.10">
    <property type="entry name" value="Medium-chain alcohol dehydrogenases, catalytic domain"/>
    <property type="match status" value="1"/>
</dbReference>
<dbReference type="InterPro" id="IPR047618">
    <property type="entry name" value="QOR-like"/>
</dbReference>
<dbReference type="EMBL" id="QPJC01000011">
    <property type="protein sequence ID" value="RCW40404.1"/>
    <property type="molecule type" value="Genomic_DNA"/>
</dbReference>
<dbReference type="InterPro" id="IPR036291">
    <property type="entry name" value="NAD(P)-bd_dom_sf"/>
</dbReference>
<dbReference type="Pfam" id="PF00107">
    <property type="entry name" value="ADH_zinc_N"/>
    <property type="match status" value="1"/>
</dbReference>
<keyword evidence="1" id="KW-0521">NADP</keyword>
<dbReference type="InterPro" id="IPR011032">
    <property type="entry name" value="GroES-like_sf"/>
</dbReference>